<evidence type="ECO:0000313" key="7">
    <source>
        <dbReference type="Proteomes" id="UP000887565"/>
    </source>
</evidence>
<keyword evidence="7" id="KW-1185">Reference proteome</keyword>
<dbReference type="AlphaFoldDB" id="A0A915JV59"/>
<feature type="domain" description="Glutaredoxin" evidence="6">
    <location>
        <begin position="41"/>
        <end position="102"/>
    </location>
</feature>
<dbReference type="CDD" id="cd02066">
    <property type="entry name" value="GRX_family"/>
    <property type="match status" value="1"/>
</dbReference>
<keyword evidence="4" id="KW-1015">Disulfide bond</keyword>
<dbReference type="PANTHER" id="PTHR46679:SF1">
    <property type="entry name" value="GLUTAREDOXIN-2, MITOCHONDRIAL"/>
    <property type="match status" value="1"/>
</dbReference>
<dbReference type="Proteomes" id="UP000887565">
    <property type="component" value="Unplaced"/>
</dbReference>
<evidence type="ECO:0000256" key="4">
    <source>
        <dbReference type="ARBA" id="ARBA00023157"/>
    </source>
</evidence>
<evidence type="ECO:0000313" key="8">
    <source>
        <dbReference type="WBParaSite" id="nRc.2.0.1.t30270-RA"/>
    </source>
</evidence>
<keyword evidence="5" id="KW-0676">Redox-active center</keyword>
<dbReference type="Gene3D" id="3.40.30.10">
    <property type="entry name" value="Glutaredoxin"/>
    <property type="match status" value="1"/>
</dbReference>
<dbReference type="PANTHER" id="PTHR46679">
    <property type="match status" value="1"/>
</dbReference>
<evidence type="ECO:0000256" key="2">
    <source>
        <dbReference type="ARBA" id="ARBA00022448"/>
    </source>
</evidence>
<dbReference type="InterPro" id="IPR002109">
    <property type="entry name" value="Glutaredoxin"/>
</dbReference>
<dbReference type="Pfam" id="PF00462">
    <property type="entry name" value="Glutaredoxin"/>
    <property type="match status" value="1"/>
</dbReference>
<keyword evidence="2" id="KW-0813">Transport</keyword>
<dbReference type="WBParaSite" id="nRc.2.0.1.t30270-RA">
    <property type="protein sequence ID" value="nRc.2.0.1.t30270-RA"/>
    <property type="gene ID" value="nRc.2.0.1.g30270"/>
</dbReference>
<protein>
    <submittedName>
        <fullName evidence="8">Glutaredoxin domain-containing protein</fullName>
    </submittedName>
</protein>
<evidence type="ECO:0000259" key="6">
    <source>
        <dbReference type="Pfam" id="PF00462"/>
    </source>
</evidence>
<dbReference type="SUPFAM" id="SSF52833">
    <property type="entry name" value="Thioredoxin-like"/>
    <property type="match status" value="1"/>
</dbReference>
<sequence>EPYTPSNGYRLELDPNAIAAGQAAAIVDNQASRVITTNSMVIYAKSWCRYCQSVKRALDARYKDYKFAYVDSDLQFGGDEIHHAASLKSNMRTVPQIWVCGHLLGGTLKKYIE</sequence>
<proteinExistence type="inferred from homology"/>
<evidence type="ECO:0000256" key="1">
    <source>
        <dbReference type="ARBA" id="ARBA00007787"/>
    </source>
</evidence>
<comment type="similarity">
    <text evidence="1">Belongs to the glutaredoxin family.</text>
</comment>
<evidence type="ECO:0000256" key="5">
    <source>
        <dbReference type="ARBA" id="ARBA00023284"/>
    </source>
</evidence>
<accession>A0A915JV59</accession>
<dbReference type="PROSITE" id="PS51354">
    <property type="entry name" value="GLUTAREDOXIN_2"/>
    <property type="match status" value="1"/>
</dbReference>
<name>A0A915JV59_ROMCU</name>
<dbReference type="GO" id="GO:0015035">
    <property type="term" value="F:protein-disulfide reductase activity"/>
    <property type="evidence" value="ECO:0007669"/>
    <property type="project" value="TreeGrafter"/>
</dbReference>
<evidence type="ECO:0000256" key="3">
    <source>
        <dbReference type="ARBA" id="ARBA00022982"/>
    </source>
</evidence>
<reference evidence="8" key="1">
    <citation type="submission" date="2022-11" db="UniProtKB">
        <authorList>
            <consortium name="WormBaseParasite"/>
        </authorList>
    </citation>
    <scope>IDENTIFICATION</scope>
</reference>
<organism evidence="7 8">
    <name type="scientific">Romanomermis culicivorax</name>
    <name type="common">Nematode worm</name>
    <dbReference type="NCBI Taxonomy" id="13658"/>
    <lineage>
        <taxon>Eukaryota</taxon>
        <taxon>Metazoa</taxon>
        <taxon>Ecdysozoa</taxon>
        <taxon>Nematoda</taxon>
        <taxon>Enoplea</taxon>
        <taxon>Dorylaimia</taxon>
        <taxon>Mermithida</taxon>
        <taxon>Mermithoidea</taxon>
        <taxon>Mermithidae</taxon>
        <taxon>Romanomermis</taxon>
    </lineage>
</organism>
<dbReference type="InterPro" id="IPR036249">
    <property type="entry name" value="Thioredoxin-like_sf"/>
</dbReference>
<keyword evidence="3" id="KW-0249">Electron transport</keyword>